<dbReference type="HOGENOM" id="CLU_838492_0_0_11"/>
<dbReference type="Proteomes" id="UP000002505">
    <property type="component" value="Chromosome"/>
</dbReference>
<evidence type="ECO:0000313" key="3">
    <source>
        <dbReference type="EMBL" id="ACL41352.1"/>
    </source>
</evidence>
<dbReference type="STRING" id="452863.Achl_3395"/>
<feature type="compositionally biased region" description="Gly residues" evidence="1">
    <location>
        <begin position="288"/>
        <end position="298"/>
    </location>
</feature>
<gene>
    <name evidence="3" type="ordered locus">Achl_3395</name>
</gene>
<sequence>MQSQHKAWAFLRPVLLAAAAATSWVALTAGAASADQGSSRDPLLGSVGSSLISVTGHVTDQAKDVLEPVKAGLGGGLAKAPATTVASLVPTPSVAPVVQDVTSLTDQALQSLPVVNKVVPAGTVPAVLDPVASTADHVVDSTVGGTVVPVTEAVLTPLDPVLAPVTGVIPVPPAAPAEPPALPVIPELIDPAGVIAAPAPLPAPEVPAAEGSAPVSDSAPAAVQPAANGGDAPAAPSAHDFSLAAAGQHHSPAPAAATVAAASEELPVPAPGHIPGEPLVGTPASTTGGAGTSGGNGPAGPAWLSSHSFHFPAAGTAAVEGRLLTAPAPVSFDPGSSPD</sequence>
<feature type="region of interest" description="Disordered" evidence="1">
    <location>
        <begin position="267"/>
        <end position="307"/>
    </location>
</feature>
<name>B8HGT6_PSECP</name>
<evidence type="ECO:0000256" key="2">
    <source>
        <dbReference type="SAM" id="SignalP"/>
    </source>
</evidence>
<feature type="region of interest" description="Disordered" evidence="1">
    <location>
        <begin position="206"/>
        <end position="238"/>
    </location>
</feature>
<feature type="signal peptide" evidence="2">
    <location>
        <begin position="1"/>
        <end position="34"/>
    </location>
</feature>
<organism evidence="3 4">
    <name type="scientific">Pseudarthrobacter chlorophenolicus (strain ATCC 700700 / DSM 12829 / CIP 107037 / JCM 12360 / KCTC 9906 / NCIMB 13794 / A6)</name>
    <name type="common">Arthrobacter chlorophenolicus</name>
    <dbReference type="NCBI Taxonomy" id="452863"/>
    <lineage>
        <taxon>Bacteria</taxon>
        <taxon>Bacillati</taxon>
        <taxon>Actinomycetota</taxon>
        <taxon>Actinomycetes</taxon>
        <taxon>Micrococcales</taxon>
        <taxon>Micrococcaceae</taxon>
        <taxon>Pseudarthrobacter</taxon>
    </lineage>
</organism>
<evidence type="ECO:0000256" key="1">
    <source>
        <dbReference type="SAM" id="MobiDB-lite"/>
    </source>
</evidence>
<dbReference type="AlphaFoldDB" id="B8HGT6"/>
<evidence type="ECO:0000313" key="4">
    <source>
        <dbReference type="Proteomes" id="UP000002505"/>
    </source>
</evidence>
<dbReference type="KEGG" id="ach:Achl_3395"/>
<keyword evidence="4" id="KW-1185">Reference proteome</keyword>
<reference evidence="3" key="1">
    <citation type="submission" date="2009-01" db="EMBL/GenBank/DDBJ databases">
        <title>Complete sequence of chromosome of Arthrobacter chlorophenolicus A6.</title>
        <authorList>
            <consortium name="US DOE Joint Genome Institute"/>
            <person name="Lucas S."/>
            <person name="Copeland A."/>
            <person name="Lapidus A."/>
            <person name="Glavina del Rio T."/>
            <person name="Tice H."/>
            <person name="Bruce D."/>
            <person name="Goodwin L."/>
            <person name="Pitluck S."/>
            <person name="Goltsman E."/>
            <person name="Clum A."/>
            <person name="Larimer F."/>
            <person name="Land M."/>
            <person name="Hauser L."/>
            <person name="Kyrpides N."/>
            <person name="Mikhailova N."/>
            <person name="Jansson J."/>
            <person name="Richardson P."/>
        </authorList>
    </citation>
    <scope>NUCLEOTIDE SEQUENCE [LARGE SCALE GENOMIC DNA]</scope>
    <source>
        <strain evidence="3">A6</strain>
    </source>
</reference>
<keyword evidence="2" id="KW-0732">Signal</keyword>
<accession>B8HGT6</accession>
<protein>
    <submittedName>
        <fullName evidence="3">Uncharacterized protein</fullName>
    </submittedName>
</protein>
<feature type="chain" id="PRO_5002870919" evidence="2">
    <location>
        <begin position="35"/>
        <end position="339"/>
    </location>
</feature>
<dbReference type="EMBL" id="CP001341">
    <property type="protein sequence ID" value="ACL41352.1"/>
    <property type="molecule type" value="Genomic_DNA"/>
</dbReference>
<proteinExistence type="predicted"/>